<dbReference type="Proteomes" id="UP001211065">
    <property type="component" value="Unassembled WGS sequence"/>
</dbReference>
<comment type="caution">
    <text evidence="2">The sequence shown here is derived from an EMBL/GenBank/DDBJ whole genome shotgun (WGS) entry which is preliminary data.</text>
</comment>
<dbReference type="InterPro" id="IPR055323">
    <property type="entry name" value="C57A10.07/YOR238W"/>
</dbReference>
<reference evidence="2" key="1">
    <citation type="submission" date="2020-05" db="EMBL/GenBank/DDBJ databases">
        <title>Phylogenomic resolution of chytrid fungi.</title>
        <authorList>
            <person name="Stajich J.E."/>
            <person name="Amses K."/>
            <person name="Simmons R."/>
            <person name="Seto K."/>
            <person name="Myers J."/>
            <person name="Bonds A."/>
            <person name="Quandt C.A."/>
            <person name="Barry K."/>
            <person name="Liu P."/>
            <person name="Grigoriev I."/>
            <person name="Longcore J.E."/>
            <person name="James T.Y."/>
        </authorList>
    </citation>
    <scope>NUCLEOTIDE SEQUENCE</scope>
    <source>
        <strain evidence="2">JEL0476</strain>
    </source>
</reference>
<gene>
    <name evidence="2" type="ORF">HK099_007860</name>
</gene>
<keyword evidence="1" id="KW-0472">Membrane</keyword>
<protein>
    <recommendedName>
        <fullName evidence="4">DUF218 domain-containing protein</fullName>
    </recommendedName>
</protein>
<keyword evidence="3" id="KW-1185">Reference proteome</keyword>
<dbReference type="EMBL" id="JADGJW010000080">
    <property type="protein sequence ID" value="KAJ3224816.1"/>
    <property type="molecule type" value="Genomic_DNA"/>
</dbReference>
<dbReference type="PANTHER" id="PTHR28110">
    <property type="entry name" value="TRANSMEMBRANE PROTEIN"/>
    <property type="match status" value="1"/>
</dbReference>
<dbReference type="AlphaFoldDB" id="A0AAD5Y2M1"/>
<name>A0AAD5Y2M1_9FUNG</name>
<evidence type="ECO:0008006" key="4">
    <source>
        <dbReference type="Google" id="ProtNLM"/>
    </source>
</evidence>
<organism evidence="2 3">
    <name type="scientific">Clydaea vesicula</name>
    <dbReference type="NCBI Taxonomy" id="447962"/>
    <lineage>
        <taxon>Eukaryota</taxon>
        <taxon>Fungi</taxon>
        <taxon>Fungi incertae sedis</taxon>
        <taxon>Chytridiomycota</taxon>
        <taxon>Chytridiomycota incertae sedis</taxon>
        <taxon>Chytridiomycetes</taxon>
        <taxon>Lobulomycetales</taxon>
        <taxon>Lobulomycetaceae</taxon>
        <taxon>Clydaea</taxon>
    </lineage>
</organism>
<keyword evidence="1" id="KW-0812">Transmembrane</keyword>
<sequence>MKKKTSVIWTFVILILLISLLTLFGFNFNINYDFINITDESSQDNSFKSGVSKINKFDLNENIDFDYNNFTNLIIVPGGQTRYSAGPKSEGQSYYEVAKLMDNQMFNNREFLNSVTTEEFAKDSFENLLFSICRFKEFTNFFPKTITIIGFKFKKFRFENLHLKAIKFNVKNFEYIGFDLPLQDRRTAEEGEKKFSVLPFQNDLYGCRDPLSRKKKNRNPFKRVSNPYKETCPELRTLFEYCPEGIKSNINYFIDQTVCFR</sequence>
<dbReference type="GO" id="GO:0005737">
    <property type="term" value="C:cytoplasm"/>
    <property type="evidence" value="ECO:0007669"/>
    <property type="project" value="TreeGrafter"/>
</dbReference>
<proteinExistence type="predicted"/>
<dbReference type="PANTHER" id="PTHR28110:SF1">
    <property type="entry name" value="TRANSMEMBRANE PROTEIN"/>
    <property type="match status" value="1"/>
</dbReference>
<keyword evidence="1" id="KW-1133">Transmembrane helix</keyword>
<evidence type="ECO:0000256" key="1">
    <source>
        <dbReference type="SAM" id="Phobius"/>
    </source>
</evidence>
<feature type="transmembrane region" description="Helical" evidence="1">
    <location>
        <begin position="7"/>
        <end position="28"/>
    </location>
</feature>
<accession>A0AAD5Y2M1</accession>
<evidence type="ECO:0000313" key="2">
    <source>
        <dbReference type="EMBL" id="KAJ3224816.1"/>
    </source>
</evidence>
<evidence type="ECO:0000313" key="3">
    <source>
        <dbReference type="Proteomes" id="UP001211065"/>
    </source>
</evidence>